<dbReference type="KEGG" id="cuo:CUROG_06330"/>
<organism evidence="3 4">
    <name type="scientific">Corynebacterium urogenitale</name>
    <dbReference type="NCBI Taxonomy" id="2487892"/>
    <lineage>
        <taxon>Bacteria</taxon>
        <taxon>Bacillati</taxon>
        <taxon>Actinomycetota</taxon>
        <taxon>Actinomycetes</taxon>
        <taxon>Mycobacteriales</taxon>
        <taxon>Corynebacteriaceae</taxon>
        <taxon>Corynebacterium</taxon>
    </lineage>
</organism>
<feature type="transmembrane region" description="Helical" evidence="1">
    <location>
        <begin position="90"/>
        <end position="107"/>
    </location>
</feature>
<feature type="transmembrane region" description="Helical" evidence="1">
    <location>
        <begin position="43"/>
        <end position="70"/>
    </location>
</feature>
<dbReference type="OrthoDB" id="9807744at2"/>
<evidence type="ECO:0000256" key="1">
    <source>
        <dbReference type="SAM" id="Phobius"/>
    </source>
</evidence>
<dbReference type="PANTHER" id="PTHR30590:SF2">
    <property type="entry name" value="INNER MEMBRANE PROTEIN"/>
    <property type="match status" value="1"/>
</dbReference>
<feature type="domain" description="DUF418" evidence="2">
    <location>
        <begin position="84"/>
        <end position="225"/>
    </location>
</feature>
<keyword evidence="1" id="KW-0472">Membrane</keyword>
<dbReference type="RefSeq" id="WP_151902970.1">
    <property type="nucleotide sequence ID" value="NZ_CP045032.1"/>
</dbReference>
<feature type="transmembrane region" description="Helical" evidence="1">
    <location>
        <begin position="184"/>
        <end position="207"/>
    </location>
</feature>
<sequence>MVTVFAFGAALWFFYPGNILVEYGAVGLIMIPFAVLCPPIVSLILGAALTVVSFGVFGGGLSSLPGLILLGQAAANWEWYKRLENPNRPMLVFTTIAVAAAIPAIWWQTNNPGDPRFTTAGGAAGGLMAAAYLGLFALAYWTPARAVLLGVFEPMGKMALSNYCGAAVIVWAAARVVDFESTNYMLPLMFFVIAILGVQSLISRLWLKSFRYGPLEWLWRVATWREIVPMKK</sequence>
<dbReference type="AlphaFoldDB" id="A0A5J6Z6B9"/>
<reference evidence="4" key="1">
    <citation type="submission" date="2019-10" db="EMBL/GenBank/DDBJ databases">
        <title>Complete genome sequence of Corynebacterium urogenitalis DSM 108747, isolated from the genital tract of a cow.</title>
        <authorList>
            <person name="Ruckert C."/>
            <person name="Ballas P."/>
            <person name="Wagener K."/>
            <person name="Drillich M."/>
            <person name="Kaempfer P."/>
            <person name="Busse H.-J."/>
            <person name="Ehling-Schulz M."/>
        </authorList>
    </citation>
    <scope>NUCLEOTIDE SEQUENCE [LARGE SCALE GENOMIC DNA]</scope>
    <source>
        <strain evidence="4">LMM 1652</strain>
    </source>
</reference>
<protein>
    <recommendedName>
        <fullName evidence="2">DUF418 domain-containing protein</fullName>
    </recommendedName>
</protein>
<dbReference type="PANTHER" id="PTHR30590">
    <property type="entry name" value="INNER MEMBRANE PROTEIN"/>
    <property type="match status" value="1"/>
</dbReference>
<accession>A0A5J6Z6B9</accession>
<evidence type="ECO:0000259" key="2">
    <source>
        <dbReference type="Pfam" id="PF04235"/>
    </source>
</evidence>
<feature type="transmembrane region" description="Helical" evidence="1">
    <location>
        <begin position="119"/>
        <end position="140"/>
    </location>
</feature>
<keyword evidence="1" id="KW-1133">Transmembrane helix</keyword>
<keyword evidence="4" id="KW-1185">Reference proteome</keyword>
<dbReference type="Proteomes" id="UP000326711">
    <property type="component" value="Chromosome"/>
</dbReference>
<dbReference type="InterPro" id="IPR052529">
    <property type="entry name" value="Bact_Transport_Assoc"/>
</dbReference>
<feature type="transmembrane region" description="Helical" evidence="1">
    <location>
        <begin position="12"/>
        <end position="36"/>
    </location>
</feature>
<evidence type="ECO:0000313" key="3">
    <source>
        <dbReference type="EMBL" id="QFQ02628.1"/>
    </source>
</evidence>
<dbReference type="InterPro" id="IPR007349">
    <property type="entry name" value="DUF418"/>
</dbReference>
<keyword evidence="1" id="KW-0812">Transmembrane</keyword>
<dbReference type="EMBL" id="CP045032">
    <property type="protein sequence ID" value="QFQ02628.1"/>
    <property type="molecule type" value="Genomic_DNA"/>
</dbReference>
<dbReference type="Pfam" id="PF04235">
    <property type="entry name" value="DUF418"/>
    <property type="match status" value="1"/>
</dbReference>
<proteinExistence type="predicted"/>
<gene>
    <name evidence="3" type="ORF">CUROG_06330</name>
</gene>
<name>A0A5J6Z6B9_9CORY</name>
<evidence type="ECO:0000313" key="4">
    <source>
        <dbReference type="Proteomes" id="UP000326711"/>
    </source>
</evidence>